<keyword evidence="1" id="KW-0472">Membrane</keyword>
<organism evidence="2 3">
    <name type="scientific">Asticcacaulis biprosthecium C19</name>
    <dbReference type="NCBI Taxonomy" id="715226"/>
    <lineage>
        <taxon>Bacteria</taxon>
        <taxon>Pseudomonadati</taxon>
        <taxon>Pseudomonadota</taxon>
        <taxon>Alphaproteobacteria</taxon>
        <taxon>Caulobacterales</taxon>
        <taxon>Caulobacteraceae</taxon>
        <taxon>Asticcacaulis</taxon>
    </lineage>
</organism>
<dbReference type="HOGENOM" id="CLU_1851045_0_0_5"/>
<proteinExistence type="predicted"/>
<gene>
    <name evidence="2" type="ORF">ABI_31770</name>
</gene>
<evidence type="ECO:0008006" key="4">
    <source>
        <dbReference type="Google" id="ProtNLM"/>
    </source>
</evidence>
<name>F4QRN6_9CAUL</name>
<protein>
    <recommendedName>
        <fullName evidence="4">Transmembrane protein</fullName>
    </recommendedName>
</protein>
<evidence type="ECO:0000313" key="3">
    <source>
        <dbReference type="Proteomes" id="UP000006512"/>
    </source>
</evidence>
<feature type="transmembrane region" description="Helical" evidence="1">
    <location>
        <begin position="20"/>
        <end position="39"/>
    </location>
</feature>
<feature type="transmembrane region" description="Helical" evidence="1">
    <location>
        <begin position="45"/>
        <end position="66"/>
    </location>
</feature>
<keyword evidence="1" id="KW-1133">Transmembrane helix</keyword>
<keyword evidence="3" id="KW-1185">Reference proteome</keyword>
<dbReference type="Proteomes" id="UP000006512">
    <property type="component" value="Unassembled WGS sequence"/>
</dbReference>
<evidence type="ECO:0000313" key="2">
    <source>
        <dbReference type="EMBL" id="EGF90162.1"/>
    </source>
</evidence>
<reference evidence="3" key="1">
    <citation type="submission" date="2011-03" db="EMBL/GenBank/DDBJ databases">
        <title>Draft genome sequence of Brevundimonas diminuta.</title>
        <authorList>
            <person name="Brown P.J.B."/>
            <person name="Buechlein A."/>
            <person name="Hemmerich C."/>
            <person name="Brun Y.V."/>
        </authorList>
    </citation>
    <scope>NUCLEOTIDE SEQUENCE [LARGE SCALE GENOMIC DNA]</scope>
    <source>
        <strain evidence="3">C19</strain>
    </source>
</reference>
<keyword evidence="1" id="KW-0812">Transmembrane</keyword>
<sequence length="138" mass="15917">MPWVSLRSVEVKPFSALLKLLLCLVGIVLMIFGVAIAPLPGPLGVPPFMFGLILLLRNSTWVKRVFVRLSRRFPKMVGPVRAMLRPGAKVVALMWLSTLRMERRILGRKNRFMNRFRQEFKAILGMRFSRRRWQPAAA</sequence>
<accession>F4QRN6</accession>
<evidence type="ECO:0000256" key="1">
    <source>
        <dbReference type="SAM" id="Phobius"/>
    </source>
</evidence>
<dbReference type="AlphaFoldDB" id="F4QRN6"/>
<dbReference type="EMBL" id="GL883079">
    <property type="protein sequence ID" value="EGF90162.1"/>
    <property type="molecule type" value="Genomic_DNA"/>
</dbReference>
<dbReference type="STRING" id="715226.ABI_31770"/>